<proteinExistence type="predicted"/>
<dbReference type="AlphaFoldDB" id="C7CN31"/>
<dbReference type="EMBL" id="FP103043">
    <property type="protein sequence ID" value="CAX17061.1"/>
    <property type="molecule type" value="Genomic_DNA"/>
</dbReference>
<evidence type="ECO:0000259" key="2">
    <source>
        <dbReference type="Pfam" id="PF09361"/>
    </source>
</evidence>
<reference evidence="4" key="1">
    <citation type="journal article" date="2009" name="PLoS ONE">
        <title>Methylobacterium genome sequences: a reference blueprint to investigate microbial metabolism of C1 compounds from natural and industrial sources.</title>
        <authorList>
            <person name="Vuilleumier S."/>
            <person name="Chistoserdova L."/>
            <person name="Lee M.-C."/>
            <person name="Bringel F."/>
            <person name="Lajus A."/>
            <person name="Zhou Y."/>
            <person name="Gourion B."/>
            <person name="Barbe V."/>
            <person name="Chang J."/>
            <person name="Cruveiller S."/>
            <person name="Dossat C."/>
            <person name="Gillett W."/>
            <person name="Gruffaz C."/>
            <person name="Haugen E."/>
            <person name="Hourcade E."/>
            <person name="Levy R."/>
            <person name="Mangenot S."/>
            <person name="Muller E."/>
            <person name="Nadalig T."/>
            <person name="Pagni M."/>
            <person name="Penny C."/>
            <person name="Peyraud R."/>
            <person name="Robinson D.G."/>
            <person name="Roche D."/>
            <person name="Rouy Z."/>
            <person name="Saenampechek C."/>
            <person name="Salvignol G."/>
            <person name="Vallenet D."/>
            <person name="Wu Z."/>
            <person name="Marx C.J."/>
            <person name="Vorholt J.A."/>
            <person name="Olson M.V."/>
            <person name="Kaul R."/>
            <person name="Weissenbach J."/>
            <person name="Medigue C."/>
            <person name="Lidstrom M.E."/>
        </authorList>
    </citation>
    <scope>NUCLEOTIDE SEQUENCE [LARGE SCALE GENOMIC DNA]</scope>
    <source>
        <strain evidence="4">DSM 6343 / CIP 106787 / DM4</strain>
        <plasmid evidence="4">p1METDI</plasmid>
    </source>
</reference>
<feature type="compositionally biased region" description="Polar residues" evidence="1">
    <location>
        <begin position="111"/>
        <end position="126"/>
    </location>
</feature>
<dbReference type="Proteomes" id="UP000008070">
    <property type="component" value="Plasmid p1METDI"/>
</dbReference>
<feature type="region of interest" description="Disordered" evidence="1">
    <location>
        <begin position="111"/>
        <end position="147"/>
    </location>
</feature>
<dbReference type="Pfam" id="PF09361">
    <property type="entry name" value="Phasin_2"/>
    <property type="match status" value="1"/>
</dbReference>
<dbReference type="KEGG" id="mdi:p1METDI0072"/>
<feature type="domain" description="Phasin" evidence="2">
    <location>
        <begin position="30"/>
        <end position="122"/>
    </location>
</feature>
<dbReference type="HOGENOM" id="CLU_119062_1_0_5"/>
<gene>
    <name evidence="3" type="ORF">METD_P1METDI0072</name>
</gene>
<keyword evidence="3" id="KW-0614">Plasmid</keyword>
<organism evidence="3 4">
    <name type="scientific">Methylorubrum extorquens (strain DSM 6343 / CIP 106787 / DM4)</name>
    <name type="common">Methylobacterium extorquens</name>
    <dbReference type="NCBI Taxonomy" id="661410"/>
    <lineage>
        <taxon>Bacteria</taxon>
        <taxon>Pseudomonadati</taxon>
        <taxon>Pseudomonadota</taxon>
        <taxon>Alphaproteobacteria</taxon>
        <taxon>Hyphomicrobiales</taxon>
        <taxon>Methylobacteriaceae</taxon>
        <taxon>Methylorubrum</taxon>
    </lineage>
</organism>
<dbReference type="NCBIfam" id="TIGR01985">
    <property type="entry name" value="phasin_2"/>
    <property type="match status" value="1"/>
</dbReference>
<evidence type="ECO:0000256" key="1">
    <source>
        <dbReference type="SAM" id="MobiDB-lite"/>
    </source>
</evidence>
<evidence type="ECO:0000313" key="3">
    <source>
        <dbReference type="EMBL" id="CAX17061.1"/>
    </source>
</evidence>
<dbReference type="InterPro" id="IPR010234">
    <property type="entry name" value="Phasin_subfam-2"/>
</dbReference>
<geneLocation type="plasmid" evidence="3 4">
    <name>p1METDI</name>
</geneLocation>
<accession>C7CN31</accession>
<dbReference type="GeneID" id="72992665"/>
<protein>
    <submittedName>
        <fullName evidence="3">Granule-associated 20 kDa protein</fullName>
    </submittedName>
</protein>
<evidence type="ECO:0000313" key="4">
    <source>
        <dbReference type="Proteomes" id="UP000008070"/>
    </source>
</evidence>
<name>C7CN31_METED</name>
<sequence>MNTTPGFEIPGAMRDLAEKSISQARQAFDSFISTARRTAETTQKTTELARTSAQDVGAQTFQAAEQNVHATLDFAQKLIQAKSLQEAMQLQAEFTRSQFAAVQAQAKEFSSITQGAMKQGSEQFRNAAQDAADQSRRSMEEGGATKP</sequence>
<dbReference type="InterPro" id="IPR018968">
    <property type="entry name" value="Phasin"/>
</dbReference>
<dbReference type="RefSeq" id="WP_012778805.1">
    <property type="nucleotide sequence ID" value="NC_012987.1"/>
</dbReference>